<dbReference type="SMART" id="SM00248">
    <property type="entry name" value="ANK"/>
    <property type="match status" value="4"/>
</dbReference>
<keyword evidence="1" id="KW-0677">Repeat</keyword>
<dbReference type="InterPro" id="IPR036770">
    <property type="entry name" value="Ankyrin_rpt-contain_sf"/>
</dbReference>
<keyword evidence="5" id="KW-1185">Reference proteome</keyword>
<reference evidence="4" key="1">
    <citation type="submission" date="2021-02" db="EMBL/GenBank/DDBJ databases">
        <authorList>
            <person name="Nowell W R."/>
        </authorList>
    </citation>
    <scope>NUCLEOTIDE SEQUENCE</scope>
    <source>
        <strain evidence="4">Ploen Becks lab</strain>
    </source>
</reference>
<dbReference type="EMBL" id="CAJNOC010000455">
    <property type="protein sequence ID" value="CAF0763552.1"/>
    <property type="molecule type" value="Genomic_DNA"/>
</dbReference>
<feature type="repeat" description="ANK" evidence="3">
    <location>
        <begin position="116"/>
        <end position="148"/>
    </location>
</feature>
<dbReference type="Pfam" id="PF00023">
    <property type="entry name" value="Ank"/>
    <property type="match status" value="1"/>
</dbReference>
<dbReference type="InterPro" id="IPR002110">
    <property type="entry name" value="Ankyrin_rpt"/>
</dbReference>
<dbReference type="PROSITE" id="PS50088">
    <property type="entry name" value="ANK_REPEAT"/>
    <property type="match status" value="3"/>
</dbReference>
<evidence type="ECO:0000313" key="4">
    <source>
        <dbReference type="EMBL" id="CAF0763552.1"/>
    </source>
</evidence>
<sequence>MFDTSHDKPSSLSSIDENNLSNAETDKKKYFLFTNPKEALSRLFFGYHNKTKRTLSEEAECGDEVSVCTWINDGVNPDDTDAYGYTPLLNAAVVGRLNAVNELIKNRADVNKPGPYGFTPLHAAAQNGHSEIASILIKNGAKIDAQNDDLDTPMHLAIKSQQIELVLLLLKNGSNPKIEGFQKKDCFQCAMECGLFDVAQTLENFNPALDCNNNNCVQ</sequence>
<evidence type="ECO:0000256" key="3">
    <source>
        <dbReference type="PROSITE-ProRule" id="PRU00023"/>
    </source>
</evidence>
<proteinExistence type="predicted"/>
<dbReference type="Gene3D" id="1.25.40.20">
    <property type="entry name" value="Ankyrin repeat-containing domain"/>
    <property type="match status" value="1"/>
</dbReference>
<keyword evidence="2 3" id="KW-0040">ANK repeat</keyword>
<dbReference type="SUPFAM" id="SSF48403">
    <property type="entry name" value="Ankyrin repeat"/>
    <property type="match status" value="1"/>
</dbReference>
<dbReference type="AlphaFoldDB" id="A0A813Q7X7"/>
<dbReference type="PRINTS" id="PR01415">
    <property type="entry name" value="ANKYRIN"/>
</dbReference>
<dbReference type="PROSITE" id="PS50297">
    <property type="entry name" value="ANK_REP_REGION"/>
    <property type="match status" value="3"/>
</dbReference>
<protein>
    <submittedName>
        <fullName evidence="4">Uncharacterized protein</fullName>
    </submittedName>
</protein>
<feature type="repeat" description="ANK" evidence="3">
    <location>
        <begin position="149"/>
        <end position="181"/>
    </location>
</feature>
<dbReference type="OrthoDB" id="20872at2759"/>
<feature type="repeat" description="ANK" evidence="3">
    <location>
        <begin position="83"/>
        <end position="115"/>
    </location>
</feature>
<accession>A0A813Q7X7</accession>
<evidence type="ECO:0000256" key="2">
    <source>
        <dbReference type="ARBA" id="ARBA00023043"/>
    </source>
</evidence>
<name>A0A813Q7X7_9BILA</name>
<dbReference type="PANTHER" id="PTHR24171">
    <property type="entry name" value="ANKYRIN REPEAT DOMAIN-CONTAINING PROTEIN 39-RELATED"/>
    <property type="match status" value="1"/>
</dbReference>
<organism evidence="4 5">
    <name type="scientific">Brachionus calyciflorus</name>
    <dbReference type="NCBI Taxonomy" id="104777"/>
    <lineage>
        <taxon>Eukaryota</taxon>
        <taxon>Metazoa</taxon>
        <taxon>Spiralia</taxon>
        <taxon>Gnathifera</taxon>
        <taxon>Rotifera</taxon>
        <taxon>Eurotatoria</taxon>
        <taxon>Monogononta</taxon>
        <taxon>Pseudotrocha</taxon>
        <taxon>Ploima</taxon>
        <taxon>Brachionidae</taxon>
        <taxon>Brachionus</taxon>
    </lineage>
</organism>
<gene>
    <name evidence="4" type="ORF">OXX778_LOCUS4563</name>
</gene>
<comment type="caution">
    <text evidence="4">The sequence shown here is derived from an EMBL/GenBank/DDBJ whole genome shotgun (WGS) entry which is preliminary data.</text>
</comment>
<evidence type="ECO:0000256" key="1">
    <source>
        <dbReference type="ARBA" id="ARBA00022737"/>
    </source>
</evidence>
<dbReference type="Proteomes" id="UP000663879">
    <property type="component" value="Unassembled WGS sequence"/>
</dbReference>
<evidence type="ECO:0000313" key="5">
    <source>
        <dbReference type="Proteomes" id="UP000663879"/>
    </source>
</evidence>
<dbReference type="Pfam" id="PF12796">
    <property type="entry name" value="Ank_2"/>
    <property type="match status" value="1"/>
</dbReference>